<keyword evidence="3" id="KW-0808">Transferase</keyword>
<dbReference type="EMBL" id="LBWG01000041">
    <property type="protein sequence ID" value="KKR03016.1"/>
    <property type="molecule type" value="Genomic_DNA"/>
</dbReference>
<dbReference type="Pfam" id="PF13579">
    <property type="entry name" value="Glyco_trans_4_4"/>
    <property type="match status" value="1"/>
</dbReference>
<evidence type="ECO:0000259" key="1">
    <source>
        <dbReference type="Pfam" id="PF00534"/>
    </source>
</evidence>
<accession>A0A0G0MRF2</accession>
<proteinExistence type="predicted"/>
<dbReference type="SUPFAM" id="SSF53756">
    <property type="entry name" value="UDP-Glycosyltransferase/glycogen phosphorylase"/>
    <property type="match status" value="1"/>
</dbReference>
<dbReference type="Proteomes" id="UP000033935">
    <property type="component" value="Unassembled WGS sequence"/>
</dbReference>
<dbReference type="Gene3D" id="3.40.50.2000">
    <property type="entry name" value="Glycogen Phosphorylase B"/>
    <property type="match status" value="2"/>
</dbReference>
<reference evidence="3 4" key="1">
    <citation type="journal article" date="2015" name="Nature">
        <title>rRNA introns, odd ribosomes, and small enigmatic genomes across a large radiation of phyla.</title>
        <authorList>
            <person name="Brown C.T."/>
            <person name="Hug L.A."/>
            <person name="Thomas B.C."/>
            <person name="Sharon I."/>
            <person name="Castelle C.J."/>
            <person name="Singh A."/>
            <person name="Wilkins M.J."/>
            <person name="Williams K.H."/>
            <person name="Banfield J.F."/>
        </authorList>
    </citation>
    <scope>NUCLEOTIDE SEQUENCE [LARGE SCALE GENOMIC DNA]</scope>
</reference>
<dbReference type="InterPro" id="IPR001296">
    <property type="entry name" value="Glyco_trans_1"/>
</dbReference>
<dbReference type="AlphaFoldDB" id="A0A0G0MRF2"/>
<dbReference type="InterPro" id="IPR028098">
    <property type="entry name" value="Glyco_trans_4-like_N"/>
</dbReference>
<gene>
    <name evidence="3" type="ORF">UT30_C0041G0006</name>
</gene>
<feature type="domain" description="Glycosyltransferase subfamily 4-like N-terminal" evidence="2">
    <location>
        <begin position="18"/>
        <end position="156"/>
    </location>
</feature>
<sequence length="409" mass="46124">MPTKPKMIIAVSQVSTMATLAKDQAKFFVEHGFDVCILGKADGTEQSVIDEGAKFFNMDFRRSLSLFADFKTLVKLIKFFKREKPDAIQLMTLKPSFLGTMAGRLTGVPVIIRHKWGYLRECNYKGIKRFLLFSADKFSNMLAHRVVAICHKLLEAEVKVGAINPKKAIVFGSGSDNGVDLNRFKKTPELVEKGKQIREKLQIWPTAPVLGTVMRINIEKGITELILAFRQLSEKYPNLRLIIVGEFDIRNLPDRDIIDEIKNNHQIHHVGFQKNIEDYFAAMDIFVMPSYREGFCKSNIEASSMELPVVSTDIIGCSESVKDGVSGILVPSRTVQPLADAIEKLLVDKELAKKLGAQGRQRAENEFDQKFVWHNQLRDICQLLKDKGIQPPVEPETIIGSKCLRCSRG</sequence>
<dbReference type="Pfam" id="PF00534">
    <property type="entry name" value="Glycos_transf_1"/>
    <property type="match status" value="1"/>
</dbReference>
<protein>
    <submittedName>
        <fullName evidence="3">Glycosyl transferase group 1</fullName>
    </submittedName>
</protein>
<dbReference type="CDD" id="cd03808">
    <property type="entry name" value="GT4_CapM-like"/>
    <property type="match status" value="1"/>
</dbReference>
<evidence type="ECO:0000313" key="3">
    <source>
        <dbReference type="EMBL" id="KKR03016.1"/>
    </source>
</evidence>
<dbReference type="PANTHER" id="PTHR12526:SF630">
    <property type="entry name" value="GLYCOSYLTRANSFERASE"/>
    <property type="match status" value="1"/>
</dbReference>
<dbReference type="GO" id="GO:0016757">
    <property type="term" value="F:glycosyltransferase activity"/>
    <property type="evidence" value="ECO:0007669"/>
    <property type="project" value="InterPro"/>
</dbReference>
<evidence type="ECO:0000259" key="2">
    <source>
        <dbReference type="Pfam" id="PF13579"/>
    </source>
</evidence>
<name>A0A0G0MRF2_9BACT</name>
<evidence type="ECO:0000313" key="4">
    <source>
        <dbReference type="Proteomes" id="UP000033935"/>
    </source>
</evidence>
<feature type="domain" description="Glycosyl transferase family 1" evidence="1">
    <location>
        <begin position="196"/>
        <end position="362"/>
    </location>
</feature>
<dbReference type="PANTHER" id="PTHR12526">
    <property type="entry name" value="GLYCOSYLTRANSFERASE"/>
    <property type="match status" value="1"/>
</dbReference>
<comment type="caution">
    <text evidence="3">The sequence shown here is derived from an EMBL/GenBank/DDBJ whole genome shotgun (WGS) entry which is preliminary data.</text>
</comment>
<organism evidence="3 4">
    <name type="scientific">Candidatus Uhrbacteria bacterium GW2011_GWF2_39_13</name>
    <dbReference type="NCBI Taxonomy" id="1618995"/>
    <lineage>
        <taxon>Bacteria</taxon>
        <taxon>Candidatus Uhriibacteriota</taxon>
    </lineage>
</organism>